<dbReference type="EMBL" id="JADQDF010000001">
    <property type="protein sequence ID" value="MBW0128951.1"/>
    <property type="molecule type" value="Genomic_DNA"/>
</dbReference>
<dbReference type="CDD" id="cd03450">
    <property type="entry name" value="NodN"/>
    <property type="match status" value="1"/>
</dbReference>
<dbReference type="InterPro" id="IPR002539">
    <property type="entry name" value="MaoC-like_dom"/>
</dbReference>
<dbReference type="PANTHER" id="PTHR42993:SF1">
    <property type="entry name" value="MAOC-LIKE DEHYDRATASE DOMAIN-CONTAINING PROTEIN"/>
    <property type="match status" value="1"/>
</dbReference>
<keyword evidence="3" id="KW-1185">Reference proteome</keyword>
<evidence type="ECO:0000259" key="1">
    <source>
        <dbReference type="Pfam" id="PF01575"/>
    </source>
</evidence>
<dbReference type="RefSeq" id="WP_218589273.1">
    <property type="nucleotide sequence ID" value="NZ_JADQDE010000008.1"/>
</dbReference>
<proteinExistence type="predicted"/>
<reference evidence="2 3" key="1">
    <citation type="submission" date="2020-11" db="EMBL/GenBank/DDBJ databases">
        <title>Pseudonocardia abyssalis sp. nov. and Pseudonocardia oceani sp. nov., description and phylogenomic analysis of two novel actinomycetes isolated from the deep Southern Ocean.</title>
        <authorList>
            <person name="Parra J."/>
        </authorList>
    </citation>
    <scope>NUCLEOTIDE SEQUENCE [LARGE SCALE GENOMIC DNA]</scope>
    <source>
        <strain evidence="3">KRD185</strain>
    </source>
</reference>
<comment type="caution">
    <text evidence="2">The sequence shown here is derived from an EMBL/GenBank/DDBJ whole genome shotgun (WGS) entry which is preliminary data.</text>
</comment>
<dbReference type="Proteomes" id="UP000694300">
    <property type="component" value="Unassembled WGS sequence"/>
</dbReference>
<feature type="domain" description="MaoC-like" evidence="1">
    <location>
        <begin position="12"/>
        <end position="128"/>
    </location>
</feature>
<organism evidence="2 3">
    <name type="scientific">Pseudonocardia oceani</name>
    <dbReference type="NCBI Taxonomy" id="2792013"/>
    <lineage>
        <taxon>Bacteria</taxon>
        <taxon>Bacillati</taxon>
        <taxon>Actinomycetota</taxon>
        <taxon>Actinomycetes</taxon>
        <taxon>Pseudonocardiales</taxon>
        <taxon>Pseudonocardiaceae</taxon>
        <taxon>Pseudonocardia</taxon>
    </lineage>
</organism>
<dbReference type="InterPro" id="IPR039375">
    <property type="entry name" value="NodN-like"/>
</dbReference>
<accession>A0ABS6UAK4</accession>
<sequence>MRVFDGVDDLRAAVGTQLGTGDWVTIEQGQIDTFADSTNDHQWIHVDPERAKEGPFGTTIAHGFLTLSLLPSLVSSVFEVHGTKMGVNYGLNKVRFTSPVPVGSKVRAVVDLDEVADVTGGVQVITKITVEIEGAERPALVAEWLTRRYV</sequence>
<evidence type="ECO:0000313" key="2">
    <source>
        <dbReference type="EMBL" id="MBW0128951.1"/>
    </source>
</evidence>
<dbReference type="PANTHER" id="PTHR42993">
    <property type="entry name" value="MAOC-LIKE DEHYDRATASE DOMAIN-CONTAINING PROTEIN"/>
    <property type="match status" value="1"/>
</dbReference>
<gene>
    <name evidence="2" type="ORF">I4I82_14875</name>
</gene>
<evidence type="ECO:0000313" key="3">
    <source>
        <dbReference type="Proteomes" id="UP000694300"/>
    </source>
</evidence>
<dbReference type="Pfam" id="PF01575">
    <property type="entry name" value="MaoC_dehydratas"/>
    <property type="match status" value="1"/>
</dbReference>
<name>A0ABS6UAK4_9PSEU</name>
<protein>
    <submittedName>
        <fullName evidence="2">MaoC family dehydratase</fullName>
    </submittedName>
</protein>